<evidence type="ECO:0000256" key="2">
    <source>
        <dbReference type="ARBA" id="ARBA00013090"/>
    </source>
</evidence>
<feature type="active site" description="Proton donor/acceptor" evidence="7">
    <location>
        <position position="78"/>
    </location>
</feature>
<keyword evidence="3 7" id="KW-0133">Cell shape</keyword>
<dbReference type="InterPro" id="IPR001920">
    <property type="entry name" value="Asp/Glu_race"/>
</dbReference>
<evidence type="ECO:0000256" key="6">
    <source>
        <dbReference type="ARBA" id="ARBA00023316"/>
    </source>
</evidence>
<dbReference type="Proteomes" id="UP000676246">
    <property type="component" value="Unassembled WGS sequence"/>
</dbReference>
<organism evidence="8 9">
    <name type="scientific">Ideonella alba</name>
    <dbReference type="NCBI Taxonomy" id="2824118"/>
    <lineage>
        <taxon>Bacteria</taxon>
        <taxon>Pseudomonadati</taxon>
        <taxon>Pseudomonadota</taxon>
        <taxon>Betaproteobacteria</taxon>
        <taxon>Burkholderiales</taxon>
        <taxon>Sphaerotilaceae</taxon>
        <taxon>Ideonella</taxon>
    </lineage>
</organism>
<dbReference type="PROSITE" id="PS00924">
    <property type="entry name" value="ASP_GLU_RACEMASE_2"/>
    <property type="match status" value="1"/>
</dbReference>
<keyword evidence="4 7" id="KW-0573">Peptidoglycan synthesis</keyword>
<dbReference type="GO" id="GO:0009252">
    <property type="term" value="P:peptidoglycan biosynthetic process"/>
    <property type="evidence" value="ECO:0007669"/>
    <property type="project" value="UniProtKB-UniRule"/>
</dbReference>
<evidence type="ECO:0000256" key="7">
    <source>
        <dbReference type="HAMAP-Rule" id="MF_00258"/>
    </source>
</evidence>
<gene>
    <name evidence="7 8" type="primary">murI</name>
    <name evidence="8" type="ORF">KAK03_10120</name>
</gene>
<dbReference type="PANTHER" id="PTHR21198">
    <property type="entry name" value="GLUTAMATE RACEMASE"/>
    <property type="match status" value="1"/>
</dbReference>
<dbReference type="EMBL" id="JAGQDD010000006">
    <property type="protein sequence ID" value="MBQ0930842.1"/>
    <property type="molecule type" value="Genomic_DNA"/>
</dbReference>
<keyword evidence="9" id="KW-1185">Reference proteome</keyword>
<dbReference type="GO" id="GO:0008360">
    <property type="term" value="P:regulation of cell shape"/>
    <property type="evidence" value="ECO:0007669"/>
    <property type="project" value="UniProtKB-KW"/>
</dbReference>
<dbReference type="PANTHER" id="PTHR21198:SF2">
    <property type="entry name" value="GLUTAMATE RACEMASE"/>
    <property type="match status" value="1"/>
</dbReference>
<dbReference type="InterPro" id="IPR033134">
    <property type="entry name" value="Asp/Glu_racemase_AS_2"/>
</dbReference>
<dbReference type="RefSeq" id="WP_210853847.1">
    <property type="nucleotide sequence ID" value="NZ_JAGQDD010000006.1"/>
</dbReference>
<dbReference type="GO" id="GO:0071555">
    <property type="term" value="P:cell wall organization"/>
    <property type="evidence" value="ECO:0007669"/>
    <property type="project" value="UniProtKB-KW"/>
</dbReference>
<evidence type="ECO:0000313" key="9">
    <source>
        <dbReference type="Proteomes" id="UP000676246"/>
    </source>
</evidence>
<protein>
    <recommendedName>
        <fullName evidence="2 7">Glutamate racemase</fullName>
        <ecNumber evidence="2 7">5.1.1.3</ecNumber>
    </recommendedName>
</protein>
<reference evidence="8 9" key="1">
    <citation type="submission" date="2021-04" db="EMBL/GenBank/DDBJ databases">
        <title>The genome sequence of Ideonella sp. 3Y2.</title>
        <authorList>
            <person name="Liu Y."/>
        </authorList>
    </citation>
    <scope>NUCLEOTIDE SEQUENCE [LARGE SCALE GENOMIC DNA]</scope>
    <source>
        <strain evidence="8 9">3Y2</strain>
    </source>
</reference>
<dbReference type="AlphaFoldDB" id="A0A941BFA3"/>
<proteinExistence type="inferred from homology"/>
<dbReference type="PROSITE" id="PS00923">
    <property type="entry name" value="ASP_GLU_RACEMASE_1"/>
    <property type="match status" value="1"/>
</dbReference>
<keyword evidence="5 7" id="KW-0413">Isomerase</keyword>
<evidence type="ECO:0000256" key="1">
    <source>
        <dbReference type="ARBA" id="ARBA00001602"/>
    </source>
</evidence>
<keyword evidence="6 7" id="KW-0961">Cell wall biogenesis/degradation</keyword>
<accession>A0A941BFA3</accession>
<dbReference type="InterPro" id="IPR018187">
    <property type="entry name" value="Asp/Glu_racemase_AS_1"/>
</dbReference>
<dbReference type="FunFam" id="3.40.50.1860:FF:000001">
    <property type="entry name" value="Glutamate racemase"/>
    <property type="match status" value="1"/>
</dbReference>
<sequence length="269" mass="29214">MSVLPTLPRTIGVFDSGVGGLSVLRALHRLRPEHPLHYLADSAHAPYGDRDPAFVAQRSLRLAEHLLAHGAAMLVVACNTATAWAIDALRQRYPQLPLVGVEPGVKPAAAMSQRRRIAVMATTATLASPRFALLVERHAPGCEVLRVPCPGLAAAIERGDDGRDEVEALLDRHLHPLQDSGIDVMVLGCTHYPFVAERIALRLPPQVHLLDTADAVARQALRLLGEAPQTPTPHPWPALRLENTGDPAVLERMARSWLQVDVTARRCNA</sequence>
<feature type="binding site" evidence="7">
    <location>
        <begin position="79"/>
        <end position="80"/>
    </location>
    <ligand>
        <name>substrate</name>
    </ligand>
</feature>
<name>A0A941BFA3_9BURK</name>
<dbReference type="InterPro" id="IPR015942">
    <property type="entry name" value="Asp/Glu/hydantoin_racemase"/>
</dbReference>
<feature type="binding site" evidence="7">
    <location>
        <begin position="190"/>
        <end position="191"/>
    </location>
    <ligand>
        <name>substrate</name>
    </ligand>
</feature>
<evidence type="ECO:0000313" key="8">
    <source>
        <dbReference type="EMBL" id="MBQ0930842.1"/>
    </source>
</evidence>
<comment type="pathway">
    <text evidence="7">Cell wall biogenesis; peptidoglycan biosynthesis.</text>
</comment>
<dbReference type="Pfam" id="PF01177">
    <property type="entry name" value="Asp_Glu_race"/>
    <property type="match status" value="1"/>
</dbReference>
<feature type="binding site" evidence="7">
    <location>
        <begin position="47"/>
        <end position="48"/>
    </location>
    <ligand>
        <name>substrate</name>
    </ligand>
</feature>
<dbReference type="InterPro" id="IPR004391">
    <property type="entry name" value="Glu_race"/>
</dbReference>
<comment type="catalytic activity">
    <reaction evidence="1 7">
        <text>L-glutamate = D-glutamate</text>
        <dbReference type="Rhea" id="RHEA:12813"/>
        <dbReference type="ChEBI" id="CHEBI:29985"/>
        <dbReference type="ChEBI" id="CHEBI:29986"/>
        <dbReference type="EC" id="5.1.1.3"/>
    </reaction>
</comment>
<dbReference type="Gene3D" id="3.40.50.1860">
    <property type="match status" value="2"/>
</dbReference>
<feature type="active site" description="Proton donor/acceptor" evidence="7">
    <location>
        <position position="189"/>
    </location>
</feature>
<feature type="binding site" evidence="7">
    <location>
        <begin position="15"/>
        <end position="16"/>
    </location>
    <ligand>
        <name>substrate</name>
    </ligand>
</feature>
<evidence type="ECO:0000256" key="3">
    <source>
        <dbReference type="ARBA" id="ARBA00022960"/>
    </source>
</evidence>
<evidence type="ECO:0000256" key="5">
    <source>
        <dbReference type="ARBA" id="ARBA00023235"/>
    </source>
</evidence>
<evidence type="ECO:0000256" key="4">
    <source>
        <dbReference type="ARBA" id="ARBA00022984"/>
    </source>
</evidence>
<comment type="similarity">
    <text evidence="7">Belongs to the aspartate/glutamate racemases family.</text>
</comment>
<comment type="function">
    <text evidence="7">Provides the (R)-glutamate required for cell wall biosynthesis.</text>
</comment>
<dbReference type="HAMAP" id="MF_00258">
    <property type="entry name" value="Glu_racemase"/>
    <property type="match status" value="1"/>
</dbReference>
<dbReference type="NCBIfam" id="TIGR00067">
    <property type="entry name" value="glut_race"/>
    <property type="match status" value="1"/>
</dbReference>
<dbReference type="EC" id="5.1.1.3" evidence="2 7"/>
<dbReference type="SUPFAM" id="SSF53681">
    <property type="entry name" value="Aspartate/glutamate racemase"/>
    <property type="match status" value="2"/>
</dbReference>
<dbReference type="GO" id="GO:0008881">
    <property type="term" value="F:glutamate racemase activity"/>
    <property type="evidence" value="ECO:0007669"/>
    <property type="project" value="UniProtKB-UniRule"/>
</dbReference>
<comment type="caution">
    <text evidence="8">The sequence shown here is derived from an EMBL/GenBank/DDBJ whole genome shotgun (WGS) entry which is preliminary data.</text>
</comment>